<keyword evidence="2" id="KW-1185">Reference proteome</keyword>
<keyword evidence="1" id="KW-0732">Signal</keyword>
<dbReference type="AlphaFoldDB" id="A0A7I5ECU1"/>
<protein>
    <submittedName>
        <fullName evidence="3">Secreted protein</fullName>
    </submittedName>
</protein>
<dbReference type="WBParaSite" id="HCON_00146045-00001">
    <property type="protein sequence ID" value="HCON_00146045-00001"/>
    <property type="gene ID" value="HCON_00146045"/>
</dbReference>
<evidence type="ECO:0000313" key="3">
    <source>
        <dbReference type="WBParaSite" id="HCON_00146045-00001"/>
    </source>
</evidence>
<evidence type="ECO:0000313" key="2">
    <source>
        <dbReference type="Proteomes" id="UP000025227"/>
    </source>
</evidence>
<evidence type="ECO:0000256" key="1">
    <source>
        <dbReference type="SAM" id="SignalP"/>
    </source>
</evidence>
<accession>A0A7I5ECU1</accession>
<dbReference type="OrthoDB" id="10056056at2759"/>
<feature type="chain" id="PRO_5029747436" evidence="1">
    <location>
        <begin position="19"/>
        <end position="116"/>
    </location>
</feature>
<name>A0A7I5ECU1_HAECO</name>
<organism evidence="2 3">
    <name type="scientific">Haemonchus contortus</name>
    <name type="common">Barber pole worm</name>
    <dbReference type="NCBI Taxonomy" id="6289"/>
    <lineage>
        <taxon>Eukaryota</taxon>
        <taxon>Metazoa</taxon>
        <taxon>Ecdysozoa</taxon>
        <taxon>Nematoda</taxon>
        <taxon>Chromadorea</taxon>
        <taxon>Rhabditida</taxon>
        <taxon>Rhabditina</taxon>
        <taxon>Rhabditomorpha</taxon>
        <taxon>Strongyloidea</taxon>
        <taxon>Trichostrongylidae</taxon>
        <taxon>Haemonchus</taxon>
    </lineage>
</organism>
<sequence>MNWLCFAFLIVSTIIIDGCFLNSCPYRRYGRTIRCESCGEGSDSTRFEFKLGTFAPMGSRAGRTFFTRGFISLISQLHGTGRSLRRSRYSTRKLQLHAISPFYNFALFYKFFAISR</sequence>
<feature type="signal peptide" evidence="1">
    <location>
        <begin position="1"/>
        <end position="18"/>
    </location>
</feature>
<proteinExistence type="predicted"/>
<dbReference type="Proteomes" id="UP000025227">
    <property type="component" value="Unplaced"/>
</dbReference>
<reference evidence="3" key="1">
    <citation type="submission" date="2020-12" db="UniProtKB">
        <authorList>
            <consortium name="WormBaseParasite"/>
        </authorList>
    </citation>
    <scope>IDENTIFICATION</scope>
    <source>
        <strain evidence="3">MHco3</strain>
    </source>
</reference>